<dbReference type="KEGG" id="mhi:Mhar_1847"/>
<accession>G7WPK3</accession>
<evidence type="ECO:0000313" key="3">
    <source>
        <dbReference type="EMBL" id="AET65204.1"/>
    </source>
</evidence>
<dbReference type="PANTHER" id="PTHR10579">
    <property type="entry name" value="CALCIUM-ACTIVATED CHLORIDE CHANNEL REGULATOR"/>
    <property type="match status" value="1"/>
</dbReference>
<feature type="domain" description="VWFA" evidence="2">
    <location>
        <begin position="376"/>
        <end position="553"/>
    </location>
</feature>
<keyword evidence="1" id="KW-1133">Transmembrane helix</keyword>
<dbReference type="PANTHER" id="PTHR10579:SF43">
    <property type="entry name" value="ZINC FINGER (C3HC4-TYPE RING FINGER) FAMILY PROTEIN"/>
    <property type="match status" value="1"/>
</dbReference>
<sequence>MLKDADRKVIWKILAASVGVFILVYLVIVPPSEMTLESIIEDVDVNQVKHPMGHIEFLPPDLNNTLPDISKYPPQVEKITSNYIEIFSSPEKAGSGTDGWLTEVAEDFNNAGIKIDGKPVSVRLRAIPSGLGADYITSGKYMPEAYTPSNDFWGEMIISKGVDAELVEGRLVGNVAGILLTKSKKDELERKYGAINTKTIVDAVANQELAIGYTNPLASSTGLNFLISTLYAFDKSDLLSDKAVAGFESFQANIPLVAYTTLQMRDAAKSGFLEGFVLEYQTYLNDPDIRHYNFTPFGVRHDNPIYAIGELSGEESRILNEFVKFSQQEKYQNLAAKYGFNGFEEYQSEAVLVSDGVIIQAQKVWKDRKDTGRHNCAVFVVDVSGSMEGRPLNNLKRSLIDGQYYIGENNLIGLVSYSNDVNIDLPISKFDLKQRASFVGAVDELQAGGGTATFDAIAVAMKMLIDQKAAGPDKDPNLKPRIFVLSDGETNKGHSLNDIRDIVEDLGIPIYTIGYNANIKALNAISNINEAASINADTEDVIYKLSQLFNAEL</sequence>
<dbReference type="SUPFAM" id="SSF53300">
    <property type="entry name" value="vWA-like"/>
    <property type="match status" value="1"/>
</dbReference>
<name>G7WPK3_METH6</name>
<dbReference type="EMBL" id="CP003117">
    <property type="protein sequence ID" value="AET65204.1"/>
    <property type="molecule type" value="Genomic_DNA"/>
</dbReference>
<reference evidence="3 4" key="1">
    <citation type="journal article" date="2012" name="PLoS ONE">
        <title>The genome characteristics and predicted function of methyl-group oxidation pathway in the obligate aceticlastic methanogens, Methanosaeta spp.</title>
        <authorList>
            <person name="Zhu J."/>
            <person name="Zheng H."/>
            <person name="Ai G."/>
            <person name="Zhang G."/>
            <person name="Liu D."/>
            <person name="Liu X."/>
            <person name="Dong X."/>
        </authorList>
    </citation>
    <scope>NUCLEOTIDE SEQUENCE [LARGE SCALE GENOMIC DNA]</scope>
    <source>
        <strain evidence="3 4">6Ac</strain>
    </source>
</reference>
<feature type="transmembrane region" description="Helical" evidence="1">
    <location>
        <begin position="9"/>
        <end position="28"/>
    </location>
</feature>
<dbReference type="SMART" id="SM00327">
    <property type="entry name" value="VWA"/>
    <property type="match status" value="1"/>
</dbReference>
<dbReference type="InterPro" id="IPR036465">
    <property type="entry name" value="vWFA_dom_sf"/>
</dbReference>
<evidence type="ECO:0000256" key="1">
    <source>
        <dbReference type="SAM" id="Phobius"/>
    </source>
</evidence>
<organism evidence="3 4">
    <name type="scientific">Methanothrix harundinacea (strain 6Ac)</name>
    <name type="common">Methanosaeta harundinacea</name>
    <dbReference type="NCBI Taxonomy" id="1110509"/>
    <lineage>
        <taxon>Archaea</taxon>
        <taxon>Methanobacteriati</taxon>
        <taxon>Methanobacteriota</taxon>
        <taxon>Stenosarchaea group</taxon>
        <taxon>Methanomicrobia</taxon>
        <taxon>Methanotrichales</taxon>
        <taxon>Methanotrichaceae</taxon>
        <taxon>Methanothrix</taxon>
    </lineage>
</organism>
<keyword evidence="1" id="KW-0812">Transmembrane</keyword>
<dbReference type="HOGENOM" id="CLU_484711_0_0_2"/>
<dbReference type="OrthoDB" id="131584at2157"/>
<dbReference type="PATRIC" id="fig|1110509.7.peg.2046"/>
<dbReference type="STRING" id="1110509.Mhar_1847"/>
<keyword evidence="1" id="KW-0472">Membrane</keyword>
<dbReference type="CDD" id="cd00198">
    <property type="entry name" value="vWFA"/>
    <property type="match status" value="1"/>
</dbReference>
<dbReference type="Proteomes" id="UP000005877">
    <property type="component" value="Chromosome"/>
</dbReference>
<dbReference type="InterPro" id="IPR051266">
    <property type="entry name" value="CLCR"/>
</dbReference>
<proteinExistence type="predicted"/>
<dbReference type="Pfam" id="PF00092">
    <property type="entry name" value="VWA"/>
    <property type="match status" value="1"/>
</dbReference>
<dbReference type="AlphaFoldDB" id="G7WPK3"/>
<dbReference type="SUPFAM" id="SSF53850">
    <property type="entry name" value="Periplasmic binding protein-like II"/>
    <property type="match status" value="1"/>
</dbReference>
<evidence type="ECO:0000259" key="2">
    <source>
        <dbReference type="PROSITE" id="PS50234"/>
    </source>
</evidence>
<protein>
    <recommendedName>
        <fullName evidence="2">VWFA domain-containing protein</fullName>
    </recommendedName>
</protein>
<evidence type="ECO:0000313" key="4">
    <source>
        <dbReference type="Proteomes" id="UP000005877"/>
    </source>
</evidence>
<dbReference type="InterPro" id="IPR002035">
    <property type="entry name" value="VWF_A"/>
</dbReference>
<dbReference type="PROSITE" id="PS50234">
    <property type="entry name" value="VWFA"/>
    <property type="match status" value="1"/>
</dbReference>
<gene>
    <name evidence="3" type="ordered locus">Mhar_1847</name>
</gene>
<dbReference type="GeneID" id="12511019"/>
<keyword evidence="4" id="KW-1185">Reference proteome</keyword>
<dbReference type="RefSeq" id="WP_014587383.1">
    <property type="nucleotide sequence ID" value="NC_017527.1"/>
</dbReference>
<dbReference type="Gene3D" id="3.40.50.410">
    <property type="entry name" value="von Willebrand factor, type A domain"/>
    <property type="match status" value="1"/>
</dbReference>